<evidence type="ECO:0000256" key="15">
    <source>
        <dbReference type="ARBA" id="ARBA00032243"/>
    </source>
</evidence>
<dbReference type="Gene3D" id="3.40.1310.20">
    <property type="match status" value="1"/>
</dbReference>
<reference evidence="17 18" key="2">
    <citation type="submission" date="2018-08" db="EMBL/GenBank/DDBJ databases">
        <authorList>
            <person name="Laetsch R D."/>
            <person name="Stevens L."/>
            <person name="Kumar S."/>
            <person name="Blaxter L. M."/>
        </authorList>
    </citation>
    <scope>NUCLEOTIDE SEQUENCE [LARGE SCALE GENOMIC DNA]</scope>
</reference>
<keyword evidence="4" id="KW-0548">Nucleotidyltransferase</keyword>
<keyword evidence="12" id="KW-0238">DNA-binding</keyword>
<comment type="similarity">
    <text evidence="2">Belongs to the nanoviruses/circoviruses replication-associated protein family.</text>
</comment>
<dbReference type="InterPro" id="IPR049912">
    <property type="entry name" value="CRESS_DNA_REP"/>
</dbReference>
<evidence type="ECO:0000256" key="3">
    <source>
        <dbReference type="ARBA" id="ARBA00022679"/>
    </source>
</evidence>
<evidence type="ECO:0000313" key="19">
    <source>
        <dbReference type="WBParaSite" id="nOo.2.0.1.t10672-RA"/>
    </source>
</evidence>
<keyword evidence="7" id="KW-0479">Metal-binding</keyword>
<evidence type="ECO:0000313" key="17">
    <source>
        <dbReference type="EMBL" id="VDM94399.1"/>
    </source>
</evidence>
<dbReference type="InterPro" id="IPR027417">
    <property type="entry name" value="P-loop_NTPase"/>
</dbReference>
<evidence type="ECO:0000256" key="7">
    <source>
        <dbReference type="ARBA" id="ARBA00022723"/>
    </source>
</evidence>
<evidence type="ECO:0000259" key="16">
    <source>
        <dbReference type="PROSITE" id="PS52020"/>
    </source>
</evidence>
<comment type="cofactor">
    <cofactor evidence="1">
        <name>Mn(2+)</name>
        <dbReference type="ChEBI" id="CHEBI:29035"/>
    </cofactor>
</comment>
<evidence type="ECO:0000256" key="11">
    <source>
        <dbReference type="ARBA" id="ARBA00023124"/>
    </source>
</evidence>
<reference evidence="19" key="1">
    <citation type="submission" date="2016-06" db="UniProtKB">
        <authorList>
            <consortium name="WormBaseParasite"/>
        </authorList>
    </citation>
    <scope>IDENTIFICATION</scope>
</reference>
<evidence type="ECO:0000256" key="10">
    <source>
        <dbReference type="ARBA" id="ARBA00022801"/>
    </source>
</evidence>
<dbReference type="Pfam" id="PF00910">
    <property type="entry name" value="RNA_helicase"/>
    <property type="match status" value="1"/>
</dbReference>
<dbReference type="SUPFAM" id="SSF52540">
    <property type="entry name" value="P-loop containing nucleoside triphosphate hydrolases"/>
    <property type="match status" value="1"/>
</dbReference>
<dbReference type="PROSITE" id="PS52020">
    <property type="entry name" value="CRESS_DNA_REP"/>
    <property type="match status" value="1"/>
</dbReference>
<dbReference type="GO" id="GO:0003723">
    <property type="term" value="F:RNA binding"/>
    <property type="evidence" value="ECO:0007669"/>
    <property type="project" value="InterPro"/>
</dbReference>
<evidence type="ECO:0000256" key="14">
    <source>
        <dbReference type="ARBA" id="ARBA00030754"/>
    </source>
</evidence>
<gene>
    <name evidence="17" type="ORF">NOO_LOCUS10672</name>
</gene>
<keyword evidence="11" id="KW-0190">Covalent protein-DNA linkage</keyword>
<sequence length="324" mass="38233">MKMVDQLNVVSTTTNDNIDAAAARYHARAKCWTVTIFDFGNFTIELLENIGNGLKYGIIGRETCAATRRIHYQCYFYFNSAVRFATLKARLPRGTHLQQARGTPYQNFLYCSKEYIEREIGERPVRMERRRRMEEQSSLLKKFYSNEITLEEFVERDNVFVMRNFNKIMSLKAMLVPDRTEQTELYLIIGEPGVGKTTFACSLSKNFFMKTQNTEKWWDGYEQQEVVILDQFYGWLSPPELFHLADSKRHLVQIKGGFTKFNSKALVITSNKLPEFWWEEDVVAKYDMAAFNRRVTLTWIWNKTNESMRFNYDFNMDLVRSISH</sequence>
<keyword evidence="3" id="KW-0808">Transferase</keyword>
<dbReference type="AlphaFoldDB" id="A0A182ERA6"/>
<evidence type="ECO:0000256" key="1">
    <source>
        <dbReference type="ARBA" id="ARBA00001936"/>
    </source>
</evidence>
<keyword evidence="18" id="KW-1185">Reference proteome</keyword>
<dbReference type="GO" id="GO:0046872">
    <property type="term" value="F:metal ion binding"/>
    <property type="evidence" value="ECO:0007669"/>
    <property type="project" value="UniProtKB-KW"/>
</dbReference>
<evidence type="ECO:0000256" key="5">
    <source>
        <dbReference type="ARBA" id="ARBA00022705"/>
    </source>
</evidence>
<keyword evidence="10" id="KW-0378">Hydrolase</keyword>
<evidence type="ECO:0000256" key="6">
    <source>
        <dbReference type="ARBA" id="ARBA00022722"/>
    </source>
</evidence>
<keyword evidence="5" id="KW-0235">DNA replication</keyword>
<dbReference type="GO" id="GO:0003677">
    <property type="term" value="F:DNA binding"/>
    <property type="evidence" value="ECO:0007669"/>
    <property type="project" value="UniProtKB-KW"/>
</dbReference>
<evidence type="ECO:0000256" key="8">
    <source>
        <dbReference type="ARBA" id="ARBA00022741"/>
    </source>
</evidence>
<dbReference type="GO" id="GO:0016779">
    <property type="term" value="F:nucleotidyltransferase activity"/>
    <property type="evidence" value="ECO:0007669"/>
    <property type="project" value="UniProtKB-KW"/>
</dbReference>
<evidence type="ECO:0000313" key="18">
    <source>
        <dbReference type="Proteomes" id="UP000271087"/>
    </source>
</evidence>
<keyword evidence="6" id="KW-0540">Nuclease</keyword>
<keyword evidence="8" id="KW-0547">Nucleotide-binding</keyword>
<dbReference type="GO" id="GO:0003724">
    <property type="term" value="F:RNA helicase activity"/>
    <property type="evidence" value="ECO:0007669"/>
    <property type="project" value="InterPro"/>
</dbReference>
<evidence type="ECO:0000256" key="13">
    <source>
        <dbReference type="ARBA" id="ARBA00023268"/>
    </source>
</evidence>
<dbReference type="Pfam" id="PF02407">
    <property type="entry name" value="Viral_Rep"/>
    <property type="match status" value="1"/>
</dbReference>
<dbReference type="OrthoDB" id="5863943at2759"/>
<dbReference type="GO" id="GO:0016787">
    <property type="term" value="F:hydrolase activity"/>
    <property type="evidence" value="ECO:0007669"/>
    <property type="project" value="UniProtKB-KW"/>
</dbReference>
<dbReference type="Proteomes" id="UP000271087">
    <property type="component" value="Unassembled WGS sequence"/>
</dbReference>
<dbReference type="WBParaSite" id="nOo.2.0.1.t10672-RA">
    <property type="protein sequence ID" value="nOo.2.0.1.t10672-RA"/>
    <property type="gene ID" value="nOo.2.0.1.g10672"/>
</dbReference>
<keyword evidence="13" id="KW-0511">Multifunctional enzyme</keyword>
<evidence type="ECO:0000256" key="4">
    <source>
        <dbReference type="ARBA" id="ARBA00022695"/>
    </source>
</evidence>
<dbReference type="EMBL" id="UYRW01006386">
    <property type="protein sequence ID" value="VDM94399.1"/>
    <property type="molecule type" value="Genomic_DNA"/>
</dbReference>
<dbReference type="GO" id="GO:0004519">
    <property type="term" value="F:endonuclease activity"/>
    <property type="evidence" value="ECO:0007669"/>
    <property type="project" value="UniProtKB-KW"/>
</dbReference>
<keyword evidence="9" id="KW-0255">Endonuclease</keyword>
<proteinExistence type="inferred from homology"/>
<accession>A0A182ERA6</accession>
<dbReference type="GO" id="GO:0006260">
    <property type="term" value="P:DNA replication"/>
    <property type="evidence" value="ECO:0007669"/>
    <property type="project" value="UniProtKB-KW"/>
</dbReference>
<evidence type="ECO:0000256" key="9">
    <source>
        <dbReference type="ARBA" id="ARBA00022759"/>
    </source>
</evidence>
<evidence type="ECO:0000256" key="2">
    <source>
        <dbReference type="ARBA" id="ARBA00008545"/>
    </source>
</evidence>
<name>A0A182ERA6_ONCOC</name>
<protein>
    <recommendedName>
        <fullName evidence="14">ATP-dependent helicase Rep</fullName>
    </recommendedName>
    <alternativeName>
        <fullName evidence="15">RepP</fullName>
    </alternativeName>
</protein>
<dbReference type="GO" id="GO:0000166">
    <property type="term" value="F:nucleotide binding"/>
    <property type="evidence" value="ECO:0007669"/>
    <property type="project" value="UniProtKB-KW"/>
</dbReference>
<feature type="domain" description="CRESS-DNA virus Rep endonuclease" evidence="16">
    <location>
        <begin position="26"/>
        <end position="123"/>
    </location>
</feature>
<evidence type="ECO:0000256" key="12">
    <source>
        <dbReference type="ARBA" id="ARBA00023125"/>
    </source>
</evidence>
<dbReference type="InterPro" id="IPR000605">
    <property type="entry name" value="Helicase_SF3_ssDNA/RNA_vir"/>
</dbReference>
<organism evidence="19">
    <name type="scientific">Onchocerca ochengi</name>
    <name type="common">Filarial nematode worm</name>
    <dbReference type="NCBI Taxonomy" id="42157"/>
    <lineage>
        <taxon>Eukaryota</taxon>
        <taxon>Metazoa</taxon>
        <taxon>Ecdysozoa</taxon>
        <taxon>Nematoda</taxon>
        <taxon>Chromadorea</taxon>
        <taxon>Rhabditida</taxon>
        <taxon>Spirurina</taxon>
        <taxon>Spiruromorpha</taxon>
        <taxon>Filarioidea</taxon>
        <taxon>Onchocercidae</taxon>
        <taxon>Onchocerca</taxon>
    </lineage>
</organism>